<dbReference type="Proteomes" id="UP000559404">
    <property type="component" value="Unassembled WGS sequence"/>
</dbReference>
<evidence type="ECO:0000256" key="3">
    <source>
        <dbReference type="ARBA" id="ARBA00022691"/>
    </source>
</evidence>
<dbReference type="InterPro" id="IPR004556">
    <property type="entry name" value="HemK-like"/>
</dbReference>
<dbReference type="GO" id="GO:0102559">
    <property type="term" value="F:peptide chain release factor N(5)-glutamine methyltransferase activity"/>
    <property type="evidence" value="ECO:0007669"/>
    <property type="project" value="UniProtKB-EC"/>
</dbReference>
<dbReference type="InterPro" id="IPR007848">
    <property type="entry name" value="Small_mtfrase_dom"/>
</dbReference>
<dbReference type="AlphaFoldDB" id="A0A838XRP8"/>
<evidence type="ECO:0000313" key="9">
    <source>
        <dbReference type="Proteomes" id="UP000559404"/>
    </source>
</evidence>
<dbReference type="RefSeq" id="WP_181759555.1">
    <property type="nucleotide sequence ID" value="NZ_BMCR01000006.1"/>
</dbReference>
<keyword evidence="1 5" id="KW-0489">Methyltransferase</keyword>
<dbReference type="Pfam" id="PF05175">
    <property type="entry name" value="MTS"/>
    <property type="match status" value="1"/>
</dbReference>
<dbReference type="PROSITE" id="PS00092">
    <property type="entry name" value="N6_MTASE"/>
    <property type="match status" value="1"/>
</dbReference>
<reference evidence="8 9" key="1">
    <citation type="submission" date="2020-07" db="EMBL/GenBank/DDBJ databases">
        <authorList>
            <person name="Li M."/>
        </authorList>
    </citation>
    <scope>NUCLEOTIDE SEQUENCE [LARGE SCALE GENOMIC DNA]</scope>
    <source>
        <strain evidence="8 9">DSM 23284</strain>
    </source>
</reference>
<dbReference type="EC" id="2.1.1.297" evidence="5"/>
<dbReference type="CDD" id="cd02440">
    <property type="entry name" value="AdoMet_MTases"/>
    <property type="match status" value="1"/>
</dbReference>
<dbReference type="PANTHER" id="PTHR18895">
    <property type="entry name" value="HEMK METHYLTRANSFERASE"/>
    <property type="match status" value="1"/>
</dbReference>
<sequence>MSELAAGSLGEMVRLMRARLRAAGLETAALDARILGATAADCAPDQVVLDPDRPVDATTLARAETMLARRLAGEPVGRILGRREFWGLDLGLSADTLEPRADTETLVEAVLTWCGDHGGAKHAWRFADLGTGTGAIALALLSELPNAVAVAVDLSPGALGCARDNAARHGLADRFLPVQGDFAAALAPGLDFLVSNPPYIREGDRDALDIGVRDFDPDMALFAGADGMTAYRAIFGESSRLLAPDGPLFLEIGHDQAAEVAALARAAGRSDIAVFQDLGGCDRVIRARGVAK</sequence>
<dbReference type="EMBL" id="JACEON010000005">
    <property type="protein sequence ID" value="MBA4611348.1"/>
    <property type="molecule type" value="Genomic_DNA"/>
</dbReference>
<evidence type="ECO:0000313" key="8">
    <source>
        <dbReference type="EMBL" id="MBA4611348.1"/>
    </source>
</evidence>
<dbReference type="NCBIfam" id="TIGR03534">
    <property type="entry name" value="RF_mod_PrmC"/>
    <property type="match status" value="1"/>
</dbReference>
<organism evidence="8 9">
    <name type="scientific">Stappia taiwanensis</name>
    <dbReference type="NCBI Taxonomy" id="992267"/>
    <lineage>
        <taxon>Bacteria</taxon>
        <taxon>Pseudomonadati</taxon>
        <taxon>Pseudomonadota</taxon>
        <taxon>Alphaproteobacteria</taxon>
        <taxon>Hyphomicrobiales</taxon>
        <taxon>Stappiaceae</taxon>
        <taxon>Stappia</taxon>
    </lineage>
</organism>
<comment type="similarity">
    <text evidence="5">Belongs to the protein N5-glutamine methyltransferase family. PrmC subfamily.</text>
</comment>
<dbReference type="InterPro" id="IPR002052">
    <property type="entry name" value="DNA_methylase_N6_adenine_CS"/>
</dbReference>
<feature type="binding site" evidence="5">
    <location>
        <position position="196"/>
    </location>
    <ligand>
        <name>S-adenosyl-L-methionine</name>
        <dbReference type="ChEBI" id="CHEBI:59789"/>
    </ligand>
</feature>
<dbReference type="InterPro" id="IPR029063">
    <property type="entry name" value="SAM-dependent_MTases_sf"/>
</dbReference>
<keyword evidence="2 5" id="KW-0808">Transferase</keyword>
<dbReference type="InterPro" id="IPR040758">
    <property type="entry name" value="PrmC_N"/>
</dbReference>
<evidence type="ECO:0000256" key="4">
    <source>
        <dbReference type="ARBA" id="ARBA00048391"/>
    </source>
</evidence>
<dbReference type="InterPro" id="IPR019874">
    <property type="entry name" value="RF_methyltr_PrmC"/>
</dbReference>
<dbReference type="GO" id="GO:0003676">
    <property type="term" value="F:nucleic acid binding"/>
    <property type="evidence" value="ECO:0007669"/>
    <property type="project" value="InterPro"/>
</dbReference>
<keyword evidence="9" id="KW-1185">Reference proteome</keyword>
<dbReference type="Gene3D" id="1.10.8.10">
    <property type="entry name" value="DNA helicase RuvA subunit, C-terminal domain"/>
    <property type="match status" value="1"/>
</dbReference>
<dbReference type="HAMAP" id="MF_02126">
    <property type="entry name" value="RF_methyltr_PrmC"/>
    <property type="match status" value="1"/>
</dbReference>
<dbReference type="InterPro" id="IPR050320">
    <property type="entry name" value="N5-glutamine_MTase"/>
</dbReference>
<accession>A0A838XRP8</accession>
<reference evidence="8 9" key="2">
    <citation type="submission" date="2020-08" db="EMBL/GenBank/DDBJ databases">
        <title>Stappia taiwanensis sp. nov., isolated from a coastal thermal spring.</title>
        <authorList>
            <person name="Kampfer P."/>
        </authorList>
    </citation>
    <scope>NUCLEOTIDE SEQUENCE [LARGE SCALE GENOMIC DNA]</scope>
    <source>
        <strain evidence="8 9">DSM 23284</strain>
    </source>
</reference>
<comment type="catalytic activity">
    <reaction evidence="4 5">
        <text>L-glutaminyl-[peptide chain release factor] + S-adenosyl-L-methionine = N(5)-methyl-L-glutaminyl-[peptide chain release factor] + S-adenosyl-L-homocysteine + H(+)</text>
        <dbReference type="Rhea" id="RHEA:42896"/>
        <dbReference type="Rhea" id="RHEA-COMP:10271"/>
        <dbReference type="Rhea" id="RHEA-COMP:10272"/>
        <dbReference type="ChEBI" id="CHEBI:15378"/>
        <dbReference type="ChEBI" id="CHEBI:30011"/>
        <dbReference type="ChEBI" id="CHEBI:57856"/>
        <dbReference type="ChEBI" id="CHEBI:59789"/>
        <dbReference type="ChEBI" id="CHEBI:61891"/>
        <dbReference type="EC" id="2.1.1.297"/>
    </reaction>
</comment>
<feature type="binding site" evidence="5">
    <location>
        <position position="153"/>
    </location>
    <ligand>
        <name>S-adenosyl-L-methionine</name>
        <dbReference type="ChEBI" id="CHEBI:59789"/>
    </ligand>
</feature>
<protein>
    <recommendedName>
        <fullName evidence="5">Release factor glutamine methyltransferase</fullName>
        <shortName evidence="5">RF MTase</shortName>
        <ecNumber evidence="5">2.1.1.297</ecNumber>
    </recommendedName>
    <alternativeName>
        <fullName evidence="5">N5-glutamine methyltransferase PrmC</fullName>
    </alternativeName>
    <alternativeName>
        <fullName evidence="5">Protein-(glutamine-N5) MTase PrmC</fullName>
    </alternativeName>
    <alternativeName>
        <fullName evidence="5">Protein-glutamine N-methyltransferase PrmC</fullName>
    </alternativeName>
</protein>
<feature type="binding site" evidence="5">
    <location>
        <begin position="196"/>
        <end position="199"/>
    </location>
    <ligand>
        <name>substrate</name>
    </ligand>
</feature>
<proteinExistence type="inferred from homology"/>
<name>A0A838XRP8_9HYPH</name>
<dbReference type="PANTHER" id="PTHR18895:SF74">
    <property type="entry name" value="MTRF1L RELEASE FACTOR GLUTAMINE METHYLTRANSFERASE"/>
    <property type="match status" value="1"/>
</dbReference>
<evidence type="ECO:0000256" key="2">
    <source>
        <dbReference type="ARBA" id="ARBA00022679"/>
    </source>
</evidence>
<dbReference type="Gene3D" id="3.40.50.150">
    <property type="entry name" value="Vaccinia Virus protein VP39"/>
    <property type="match status" value="1"/>
</dbReference>
<feature type="domain" description="Release factor glutamine methyltransferase N-terminal" evidence="7">
    <location>
        <begin position="12"/>
        <end position="81"/>
    </location>
</feature>
<dbReference type="Pfam" id="PF17827">
    <property type="entry name" value="PrmC_N"/>
    <property type="match status" value="1"/>
</dbReference>
<dbReference type="SUPFAM" id="SSF53335">
    <property type="entry name" value="S-adenosyl-L-methionine-dependent methyltransferases"/>
    <property type="match status" value="1"/>
</dbReference>
<feature type="domain" description="Methyltransferase small" evidence="6">
    <location>
        <begin position="123"/>
        <end position="205"/>
    </location>
</feature>
<gene>
    <name evidence="5 8" type="primary">prmC</name>
    <name evidence="8" type="ORF">H1W37_06785</name>
</gene>
<feature type="binding site" evidence="5">
    <location>
        <begin position="130"/>
        <end position="134"/>
    </location>
    <ligand>
        <name>S-adenosyl-L-methionine</name>
        <dbReference type="ChEBI" id="CHEBI:59789"/>
    </ligand>
</feature>
<dbReference type="GO" id="GO:0032259">
    <property type="term" value="P:methylation"/>
    <property type="evidence" value="ECO:0007669"/>
    <property type="project" value="UniProtKB-KW"/>
</dbReference>
<evidence type="ECO:0000256" key="1">
    <source>
        <dbReference type="ARBA" id="ARBA00022603"/>
    </source>
</evidence>
<evidence type="ECO:0000259" key="7">
    <source>
        <dbReference type="Pfam" id="PF17827"/>
    </source>
</evidence>
<evidence type="ECO:0000256" key="5">
    <source>
        <dbReference type="HAMAP-Rule" id="MF_02126"/>
    </source>
</evidence>
<keyword evidence="3 5" id="KW-0949">S-adenosyl-L-methionine</keyword>
<comment type="caution">
    <text evidence="8">The sequence shown here is derived from an EMBL/GenBank/DDBJ whole genome shotgun (WGS) entry which is preliminary data.</text>
</comment>
<comment type="function">
    <text evidence="5">Methylates the class 1 translation termination release factors RF1/PrfA and RF2/PrfB on the glutamine residue of the universally conserved GGQ motif.</text>
</comment>
<evidence type="ECO:0000259" key="6">
    <source>
        <dbReference type="Pfam" id="PF05175"/>
    </source>
</evidence>
<dbReference type="NCBIfam" id="TIGR00536">
    <property type="entry name" value="hemK_fam"/>
    <property type="match status" value="1"/>
</dbReference>
<feature type="binding site" evidence="5">
    <location>
        <position position="182"/>
    </location>
    <ligand>
        <name>S-adenosyl-L-methionine</name>
        <dbReference type="ChEBI" id="CHEBI:59789"/>
    </ligand>
</feature>